<evidence type="ECO:0000313" key="2">
    <source>
        <dbReference type="Proteomes" id="UP000297597"/>
    </source>
</evidence>
<comment type="caution">
    <text evidence="1">The sequence shown here is derived from an EMBL/GenBank/DDBJ whole genome shotgun (WGS) entry which is preliminary data.</text>
</comment>
<name>A0A4Y7RC40_9FIRM</name>
<dbReference type="RefSeq" id="WP_134216170.1">
    <property type="nucleotide sequence ID" value="NZ_QFFZ01000100.1"/>
</dbReference>
<accession>A0A4Y7RC40</accession>
<proteinExistence type="predicted"/>
<sequence length="395" mass="45314">MSAQDKNKITTLDYNRVAYDDDDIHFAEIEGNLNIPAEHVTLGNVTILRLLPQELPITLREPSAAIRSGLSPFWPADDPVTDELYYRQALVEEINGNKDVVPLRELALSGKPLIQHVLDFEACDRFKKTHQPAGELYLHSYYGVVEVIKHYSETQWLCRINHAGNIESDTHYSVNFDQFSNRHRLLTQRSKVFHPSELTPLEQLKKMKPVNEYLYAGYSDVPVVAETKACYKIVRKKKDIVKGQITGHSTGLENKVRALNYSNRQIDNTMKGLDEFVRILANLPRPVKTKMICGGKNKLKTVKYREAPRVVAVGEDTGRYYITPAWMLFNITNGRRYRWQDPSSYEVPEPPTWFTYDPASEDPGYNGYLAEVPEIIEKDNTTPQAVYMNKRNCIC</sequence>
<dbReference type="EMBL" id="QFFZ01000100">
    <property type="protein sequence ID" value="TEB06396.1"/>
    <property type="molecule type" value="Genomic_DNA"/>
</dbReference>
<protein>
    <submittedName>
        <fullName evidence="1">Uncharacterized protein</fullName>
    </submittedName>
</protein>
<evidence type="ECO:0000313" key="1">
    <source>
        <dbReference type="EMBL" id="TEB06396.1"/>
    </source>
</evidence>
<dbReference type="Proteomes" id="UP000297597">
    <property type="component" value="Unassembled WGS sequence"/>
</dbReference>
<dbReference type="AlphaFoldDB" id="A0A4Y7RC40"/>
<organism evidence="1 2">
    <name type="scientific">Pelotomaculum propionicicum</name>
    <dbReference type="NCBI Taxonomy" id="258475"/>
    <lineage>
        <taxon>Bacteria</taxon>
        <taxon>Bacillati</taxon>
        <taxon>Bacillota</taxon>
        <taxon>Clostridia</taxon>
        <taxon>Eubacteriales</taxon>
        <taxon>Desulfotomaculaceae</taxon>
        <taxon>Pelotomaculum</taxon>
    </lineage>
</organism>
<reference evidence="1 2" key="1">
    <citation type="journal article" date="2018" name="Environ. Microbiol.">
        <title>Novel energy conservation strategies and behaviour of Pelotomaculum schinkii driving syntrophic propionate catabolism.</title>
        <authorList>
            <person name="Hidalgo-Ahumada C.A.P."/>
            <person name="Nobu M.K."/>
            <person name="Narihiro T."/>
            <person name="Tamaki H."/>
            <person name="Liu W.T."/>
            <person name="Kamagata Y."/>
            <person name="Stams A.J.M."/>
            <person name="Imachi H."/>
            <person name="Sousa D.Z."/>
        </authorList>
    </citation>
    <scope>NUCLEOTIDE SEQUENCE [LARGE SCALE GENOMIC DNA]</scope>
    <source>
        <strain evidence="1 2">MGP</strain>
    </source>
</reference>
<keyword evidence="2" id="KW-1185">Reference proteome</keyword>
<gene>
    <name evidence="1" type="ORF">Pmgp_03754</name>
</gene>